<evidence type="ECO:0000256" key="1">
    <source>
        <dbReference type="SAM" id="MobiDB-lite"/>
    </source>
</evidence>
<gene>
    <name evidence="2" type="ORF">H5410_046303</name>
</gene>
<accession>A0A9J5XDZ5</accession>
<dbReference type="Proteomes" id="UP000824120">
    <property type="component" value="Chromosome 9"/>
</dbReference>
<dbReference type="PANTHER" id="PTHR31286">
    <property type="entry name" value="GLYCINE-RICH CELL WALL STRUCTURAL PROTEIN 1.8-LIKE"/>
    <property type="match status" value="1"/>
</dbReference>
<dbReference type="PANTHER" id="PTHR31286:SF177">
    <property type="entry name" value="ENDONUCLEASE_EXONUCLEASE_PHOSPHATASE"/>
    <property type="match status" value="1"/>
</dbReference>
<protein>
    <submittedName>
        <fullName evidence="2">Uncharacterized protein</fullName>
    </submittedName>
</protein>
<name>A0A9J5XDZ5_SOLCO</name>
<sequence length="126" mass="15102">SVGKVLYLETTSIKRTRASMAKVKVQVDLTKDRRHAIEYENIPPYCTYCKHQGHMIDDCNFKIRDEDFKRMKELGAEMKNTNTRELRQQSNEHRQSKANDHEEQQHQSTKERSLQHQPEDQKEEEW</sequence>
<evidence type="ECO:0000313" key="3">
    <source>
        <dbReference type="Proteomes" id="UP000824120"/>
    </source>
</evidence>
<organism evidence="2 3">
    <name type="scientific">Solanum commersonii</name>
    <name type="common">Commerson's wild potato</name>
    <name type="synonym">Commerson's nightshade</name>
    <dbReference type="NCBI Taxonomy" id="4109"/>
    <lineage>
        <taxon>Eukaryota</taxon>
        <taxon>Viridiplantae</taxon>
        <taxon>Streptophyta</taxon>
        <taxon>Embryophyta</taxon>
        <taxon>Tracheophyta</taxon>
        <taxon>Spermatophyta</taxon>
        <taxon>Magnoliopsida</taxon>
        <taxon>eudicotyledons</taxon>
        <taxon>Gunneridae</taxon>
        <taxon>Pentapetalae</taxon>
        <taxon>asterids</taxon>
        <taxon>lamiids</taxon>
        <taxon>Solanales</taxon>
        <taxon>Solanaceae</taxon>
        <taxon>Solanoideae</taxon>
        <taxon>Solaneae</taxon>
        <taxon>Solanum</taxon>
    </lineage>
</organism>
<feature type="compositionally biased region" description="Basic and acidic residues" evidence="1">
    <location>
        <begin position="74"/>
        <end position="120"/>
    </location>
</feature>
<keyword evidence="3" id="KW-1185">Reference proteome</keyword>
<dbReference type="InterPro" id="IPR040256">
    <property type="entry name" value="At4g02000-like"/>
</dbReference>
<dbReference type="EMBL" id="JACXVP010000009">
    <property type="protein sequence ID" value="KAG5585869.1"/>
    <property type="molecule type" value="Genomic_DNA"/>
</dbReference>
<dbReference type="OrthoDB" id="1304206at2759"/>
<feature type="non-terminal residue" evidence="2">
    <location>
        <position position="1"/>
    </location>
</feature>
<feature type="region of interest" description="Disordered" evidence="1">
    <location>
        <begin position="74"/>
        <end position="126"/>
    </location>
</feature>
<evidence type="ECO:0000313" key="2">
    <source>
        <dbReference type="EMBL" id="KAG5585869.1"/>
    </source>
</evidence>
<comment type="caution">
    <text evidence="2">The sequence shown here is derived from an EMBL/GenBank/DDBJ whole genome shotgun (WGS) entry which is preliminary data.</text>
</comment>
<proteinExistence type="predicted"/>
<dbReference type="AlphaFoldDB" id="A0A9J5XDZ5"/>
<reference evidence="2 3" key="1">
    <citation type="submission" date="2020-09" db="EMBL/GenBank/DDBJ databases">
        <title>De no assembly of potato wild relative species, Solanum commersonii.</title>
        <authorList>
            <person name="Cho K."/>
        </authorList>
    </citation>
    <scope>NUCLEOTIDE SEQUENCE [LARGE SCALE GENOMIC DNA]</scope>
    <source>
        <strain evidence="2">LZ3.2</strain>
        <tissue evidence="2">Leaf</tissue>
    </source>
</reference>